<dbReference type="SUPFAM" id="SSF54695">
    <property type="entry name" value="POZ domain"/>
    <property type="match status" value="1"/>
</dbReference>
<evidence type="ECO:0000256" key="4">
    <source>
        <dbReference type="ARBA" id="ARBA00043912"/>
    </source>
</evidence>
<dbReference type="GO" id="GO:0016567">
    <property type="term" value="P:protein ubiquitination"/>
    <property type="evidence" value="ECO:0007669"/>
    <property type="project" value="UniProtKB-UniPathway"/>
</dbReference>
<evidence type="ECO:0000256" key="3">
    <source>
        <dbReference type="ARBA" id="ARBA00022737"/>
    </source>
</evidence>
<dbReference type="SUPFAM" id="SSF117281">
    <property type="entry name" value="Kelch motif"/>
    <property type="match status" value="1"/>
</dbReference>
<keyword evidence="6" id="KW-1185">Reference proteome</keyword>
<dbReference type="SMART" id="SM00612">
    <property type="entry name" value="Kelch"/>
    <property type="match status" value="4"/>
</dbReference>
<dbReference type="InterPro" id="IPR006652">
    <property type="entry name" value="Kelch_1"/>
</dbReference>
<organism evidence="6 7">
    <name type="scientific">Hyalella azteca</name>
    <name type="common">Amphipod</name>
    <dbReference type="NCBI Taxonomy" id="294128"/>
    <lineage>
        <taxon>Eukaryota</taxon>
        <taxon>Metazoa</taxon>
        <taxon>Ecdysozoa</taxon>
        <taxon>Arthropoda</taxon>
        <taxon>Crustacea</taxon>
        <taxon>Multicrustacea</taxon>
        <taxon>Malacostraca</taxon>
        <taxon>Eumalacostraca</taxon>
        <taxon>Peracarida</taxon>
        <taxon>Amphipoda</taxon>
        <taxon>Senticaudata</taxon>
        <taxon>Talitrida</taxon>
        <taxon>Talitroidea</taxon>
        <taxon>Hyalellidae</taxon>
        <taxon>Hyalella</taxon>
    </lineage>
</organism>
<dbReference type="InterPro" id="IPR017096">
    <property type="entry name" value="BTB-kelch_protein"/>
</dbReference>
<evidence type="ECO:0000259" key="5">
    <source>
        <dbReference type="PROSITE" id="PS50097"/>
    </source>
</evidence>
<comment type="function">
    <text evidence="4">Probable substrate-specific adapter of an E3 ubiquitin-protein ligase complex which mediates the ubiquitination and subsequent proteasomal degradation of target proteins. May have a role in synapse differentiation and growth.</text>
</comment>
<dbReference type="AlphaFoldDB" id="A0A8B7P0S5"/>
<dbReference type="Gene3D" id="1.25.40.420">
    <property type="match status" value="1"/>
</dbReference>
<dbReference type="PANTHER" id="PTHR45632:SF3">
    <property type="entry name" value="KELCH-LIKE PROTEIN 32"/>
    <property type="match status" value="1"/>
</dbReference>
<accession>A0A8B7P0S5</accession>
<dbReference type="Proteomes" id="UP000694843">
    <property type="component" value="Unplaced"/>
</dbReference>
<gene>
    <name evidence="7" type="primary">LOC108676088</name>
</gene>
<dbReference type="Pfam" id="PF00651">
    <property type="entry name" value="BTB"/>
    <property type="match status" value="1"/>
</dbReference>
<evidence type="ECO:0000313" key="7">
    <source>
        <dbReference type="RefSeq" id="XP_018019618.1"/>
    </source>
</evidence>
<dbReference type="InterPro" id="IPR000210">
    <property type="entry name" value="BTB/POZ_dom"/>
</dbReference>
<sequence length="589" mass="65610">MLQNMTRYRNSLSQTMTVDVPSHTSTLLEGLTHLRAKNLLLDVTLIAEGEEFQAHRLLLAACSDYFRAMFTDEMLERQQENIVLHGVSAVGLESALEYIYSGSLSLEPSTVQDVLDAASHLQLPAVQQACARYLQDHLDVDNCVDVASLAETYSLTQLRAKAYAVMCSQLRRFSGTAEFQRLSDSQLVQLLCSDHPVDCSEGEVATAVSRWLSHCPSRDRHARHLLSYVNWKEVPEPVSRSLALPCPLPLPLLSHQPAPPKGLLNTRGLELAILKVGGFSIAGITNEITYRLSDSGSWRHLTTIPHVEQCNFGTAVLDNELYVVGGCFDQSLQENIHPFGFRYSAQSDKWSTIAPMLRERCRFSLTALDEKLYAVGGESEDTQATTGTECEVYHPEEDVWHQLPQLGCSRAQHAAAALNRCLYVTGGLDLTQDSVLSSCWAYSTVHQVWTRLADMPTPRADHAAFVYDNSVWVCGGWHEDSSVGHHGRQLVATVDRYDVATDTWHTVTTVPTPRYHAGVTVIGSRLHVMGGFLSDVTFDRATGVIETYDLDTGTWLVQTPYPRDIWEHACVSMHVPRCRDNMAVMLHVR</sequence>
<dbReference type="Gene3D" id="2.120.10.80">
    <property type="entry name" value="Kelch-type beta propeller"/>
    <property type="match status" value="1"/>
</dbReference>
<dbReference type="Pfam" id="PF01344">
    <property type="entry name" value="Kelch_1"/>
    <property type="match status" value="1"/>
</dbReference>
<keyword evidence="2" id="KW-0880">Kelch repeat</keyword>
<name>A0A8B7P0S5_HYAAZ</name>
<evidence type="ECO:0000256" key="2">
    <source>
        <dbReference type="ARBA" id="ARBA00022441"/>
    </source>
</evidence>
<dbReference type="UniPathway" id="UPA00143"/>
<dbReference type="KEGG" id="hazt:108676088"/>
<dbReference type="GO" id="GO:0003779">
    <property type="term" value="F:actin binding"/>
    <property type="evidence" value="ECO:0007669"/>
    <property type="project" value="UniProtKB-KW"/>
</dbReference>
<evidence type="ECO:0000313" key="6">
    <source>
        <dbReference type="Proteomes" id="UP000694843"/>
    </source>
</evidence>
<dbReference type="InterPro" id="IPR011705">
    <property type="entry name" value="BACK"/>
</dbReference>
<dbReference type="SMART" id="SM00875">
    <property type="entry name" value="BACK"/>
    <property type="match status" value="1"/>
</dbReference>
<dbReference type="RefSeq" id="XP_018019618.1">
    <property type="nucleotide sequence ID" value="XM_018164129.1"/>
</dbReference>
<proteinExistence type="predicted"/>
<feature type="domain" description="BTB" evidence="5">
    <location>
        <begin position="41"/>
        <end position="108"/>
    </location>
</feature>
<keyword evidence="3" id="KW-0677">Repeat</keyword>
<dbReference type="Pfam" id="PF24681">
    <property type="entry name" value="Kelch_KLHDC2_KLHL20_DRC7"/>
    <property type="match status" value="1"/>
</dbReference>
<protein>
    <recommendedName>
        <fullName evidence="1">Kelch-like protein diablo</fullName>
    </recommendedName>
</protein>
<dbReference type="PANTHER" id="PTHR45632">
    <property type="entry name" value="LD33804P"/>
    <property type="match status" value="1"/>
</dbReference>
<dbReference type="InterPro" id="IPR011333">
    <property type="entry name" value="SKP1/BTB/POZ_sf"/>
</dbReference>
<dbReference type="OrthoDB" id="45365at2759"/>
<dbReference type="PROSITE" id="PS50097">
    <property type="entry name" value="BTB"/>
    <property type="match status" value="1"/>
</dbReference>
<dbReference type="PIRSF" id="PIRSF037037">
    <property type="entry name" value="Kelch-like_protein_gigaxonin"/>
    <property type="match status" value="1"/>
</dbReference>
<evidence type="ECO:0000256" key="1">
    <source>
        <dbReference type="ARBA" id="ARBA00013699"/>
    </source>
</evidence>
<dbReference type="Gene3D" id="3.30.710.10">
    <property type="entry name" value="Potassium Channel Kv1.1, Chain A"/>
    <property type="match status" value="1"/>
</dbReference>
<reference evidence="7" key="1">
    <citation type="submission" date="2025-08" db="UniProtKB">
        <authorList>
            <consortium name="RefSeq"/>
        </authorList>
    </citation>
    <scope>IDENTIFICATION</scope>
</reference>
<dbReference type="InterPro" id="IPR015915">
    <property type="entry name" value="Kelch-typ_b-propeller"/>
</dbReference>
<dbReference type="Pfam" id="PF07707">
    <property type="entry name" value="BACK"/>
    <property type="match status" value="1"/>
</dbReference>
<dbReference type="GeneID" id="108676088"/>
<dbReference type="SMART" id="SM00225">
    <property type="entry name" value="BTB"/>
    <property type="match status" value="1"/>
</dbReference>
<dbReference type="OMA" id="ATTIDCY"/>